<evidence type="ECO:0000256" key="5">
    <source>
        <dbReference type="SAM" id="SignalP"/>
    </source>
</evidence>
<dbReference type="GO" id="GO:0051087">
    <property type="term" value="F:protein-folding chaperone binding"/>
    <property type="evidence" value="ECO:0007669"/>
    <property type="project" value="TreeGrafter"/>
</dbReference>
<dbReference type="PANTHER" id="PTHR44140:SF2">
    <property type="entry name" value="LD25575P"/>
    <property type="match status" value="1"/>
</dbReference>
<keyword evidence="2 5" id="KW-0732">Signal</keyword>
<accession>A0A0B2UFL0</accession>
<evidence type="ECO:0000313" key="8">
    <source>
        <dbReference type="Proteomes" id="UP000031056"/>
    </source>
</evidence>
<proteinExistence type="predicted"/>
<dbReference type="InterPro" id="IPR036869">
    <property type="entry name" value="J_dom_sf"/>
</dbReference>
<dbReference type="PANTHER" id="PTHR44140">
    <property type="entry name" value="LD25575P"/>
    <property type="match status" value="1"/>
</dbReference>
<comment type="subcellular location">
    <subcellularLocation>
        <location evidence="1">Endoplasmic reticulum</location>
    </subcellularLocation>
</comment>
<feature type="chain" id="PRO_5002077262" description="J domain-containing protein" evidence="5">
    <location>
        <begin position="21"/>
        <end position="491"/>
    </location>
</feature>
<evidence type="ECO:0000256" key="3">
    <source>
        <dbReference type="ARBA" id="ARBA00022824"/>
    </source>
</evidence>
<dbReference type="HOGENOM" id="CLU_614068_0_0_1"/>
<dbReference type="STRING" id="1354746.A0A0B2UFL0"/>
<dbReference type="PROSITE" id="PS50076">
    <property type="entry name" value="DNAJ_2"/>
    <property type="match status" value="1"/>
</dbReference>
<evidence type="ECO:0000313" key="7">
    <source>
        <dbReference type="EMBL" id="KHN69861.1"/>
    </source>
</evidence>
<name>A0A0B2UFL0_9MICR</name>
<feature type="domain" description="J" evidence="6">
    <location>
        <begin position="371"/>
        <end position="439"/>
    </location>
</feature>
<evidence type="ECO:0000256" key="1">
    <source>
        <dbReference type="ARBA" id="ARBA00004240"/>
    </source>
</evidence>
<dbReference type="GO" id="GO:0051787">
    <property type="term" value="F:misfolded protein binding"/>
    <property type="evidence" value="ECO:0007669"/>
    <property type="project" value="TreeGrafter"/>
</dbReference>
<evidence type="ECO:0000259" key="6">
    <source>
        <dbReference type="PROSITE" id="PS50076"/>
    </source>
</evidence>
<dbReference type="OrthoDB" id="10250354at2759"/>
<dbReference type="GO" id="GO:0005783">
    <property type="term" value="C:endoplasmic reticulum"/>
    <property type="evidence" value="ECO:0007669"/>
    <property type="project" value="UniProtKB-SubCell"/>
</dbReference>
<feature type="region of interest" description="Disordered" evidence="4">
    <location>
        <begin position="339"/>
        <end position="365"/>
    </location>
</feature>
<keyword evidence="8" id="KW-1185">Reference proteome</keyword>
<feature type="compositionally biased region" description="Basic and acidic residues" evidence="4">
    <location>
        <begin position="339"/>
        <end position="355"/>
    </location>
</feature>
<dbReference type="Proteomes" id="UP000031056">
    <property type="component" value="Unassembled WGS sequence"/>
</dbReference>
<dbReference type="GeneID" id="26261493"/>
<evidence type="ECO:0000256" key="2">
    <source>
        <dbReference type="ARBA" id="ARBA00022729"/>
    </source>
</evidence>
<dbReference type="Gene3D" id="1.10.287.110">
    <property type="entry name" value="DnaJ domain"/>
    <property type="match status" value="1"/>
</dbReference>
<comment type="caution">
    <text evidence="7">The sequence shown here is derived from an EMBL/GenBank/DDBJ whole genome shotgun (WGS) entry which is preliminary data.</text>
</comment>
<dbReference type="InParanoid" id="A0A0B2UFL0"/>
<dbReference type="Pfam" id="PF00226">
    <property type="entry name" value="DnaJ"/>
    <property type="match status" value="1"/>
</dbReference>
<keyword evidence="3" id="KW-0256">Endoplasmic reticulum</keyword>
<dbReference type="SUPFAM" id="SSF46565">
    <property type="entry name" value="Chaperone J-domain"/>
    <property type="match status" value="1"/>
</dbReference>
<reference evidence="7 8" key="1">
    <citation type="journal article" date="2014" name="MBio">
        <title>The Ordospora colligata genome; evolution of extreme reduction in microsporidia and host-to-parasite horizontal gene transfer.</title>
        <authorList>
            <person name="Pombert J.-F."/>
            <person name="Haag K.L."/>
            <person name="Beidas S."/>
            <person name="Ebert D."/>
            <person name="Keeling P.J."/>
        </authorList>
    </citation>
    <scope>NUCLEOTIDE SEQUENCE [LARGE SCALE GENOMIC DNA]</scope>
    <source>
        <strain evidence="7 8">OC4</strain>
    </source>
</reference>
<dbReference type="GO" id="GO:0034975">
    <property type="term" value="P:protein folding in endoplasmic reticulum"/>
    <property type="evidence" value="ECO:0007669"/>
    <property type="project" value="TreeGrafter"/>
</dbReference>
<dbReference type="RefSeq" id="XP_014563903.1">
    <property type="nucleotide sequence ID" value="XM_014708417.1"/>
</dbReference>
<dbReference type="InterPro" id="IPR051727">
    <property type="entry name" value="DnaJ_C3_Co-chaperones"/>
</dbReference>
<dbReference type="InterPro" id="IPR001623">
    <property type="entry name" value="DnaJ_domain"/>
</dbReference>
<sequence>MGWLVMQKAMVALVFGLVAAIRDLGVEVSKIENAVRSGKVSEAKVMFDELMSEFGGNDVLEKKHVDLLMQSGDYKTVVSRYGQNSKMLTDVVKAERNQSILNSNNVKLIASLINEAPYSIDVLKAYIKMCLIEEKFQEVRKFVKKASVLFPEDVELKSLQMQLFFLTRMPAAGIHMMREIGNADMSRKIERLFDEYTRIIDGNMTSKVTYVQMKELLKRIEEAEFSINFFPSIFMQLKLDVLFGMCKNGIEDDFINFVSGEFDVSKGKPVGISLKPLSARIETLQKKRGDDEVMYLYVISQALEGNIDQAEAICRSHTFKYGPMKREAMRKVASIKSKIEDAKAKKERERSQRERQRSRHMSQGNQNDILGYYKALGLNPGPKTTDVEIKRAYKKMVVNGMKNKGEAEKKKWEDTHKVINKALGVLTNKEKREMYDRGIDPDNPQRLNGSGHFGEDIFNEFFKKGFGNFEFFEFSPNGGRRGNTRTTYFYF</sequence>
<organism evidence="7 8">
    <name type="scientific">Ordospora colligata OC4</name>
    <dbReference type="NCBI Taxonomy" id="1354746"/>
    <lineage>
        <taxon>Eukaryota</taxon>
        <taxon>Fungi</taxon>
        <taxon>Fungi incertae sedis</taxon>
        <taxon>Microsporidia</taxon>
        <taxon>Ordosporidae</taxon>
        <taxon>Ordospora</taxon>
    </lineage>
</organism>
<gene>
    <name evidence="7" type="ORF">M896_040540</name>
</gene>
<dbReference type="VEuPathDB" id="MicrosporidiaDB:M896_040540"/>
<dbReference type="AlphaFoldDB" id="A0A0B2UFL0"/>
<feature type="signal peptide" evidence="5">
    <location>
        <begin position="1"/>
        <end position="20"/>
    </location>
</feature>
<dbReference type="EMBL" id="JOKQ01000004">
    <property type="protein sequence ID" value="KHN69861.1"/>
    <property type="molecule type" value="Genomic_DNA"/>
</dbReference>
<evidence type="ECO:0000256" key="4">
    <source>
        <dbReference type="SAM" id="MobiDB-lite"/>
    </source>
</evidence>
<protein>
    <recommendedName>
        <fullName evidence="6">J domain-containing protein</fullName>
    </recommendedName>
</protein>